<gene>
    <name evidence="1" type="ORF">LCGC14_1209710</name>
</gene>
<dbReference type="AlphaFoldDB" id="A0A0F9M1V7"/>
<name>A0A0F9M1V7_9ZZZZ</name>
<organism evidence="1">
    <name type="scientific">marine sediment metagenome</name>
    <dbReference type="NCBI Taxonomy" id="412755"/>
    <lineage>
        <taxon>unclassified sequences</taxon>
        <taxon>metagenomes</taxon>
        <taxon>ecological metagenomes</taxon>
    </lineage>
</organism>
<reference evidence="1" key="1">
    <citation type="journal article" date="2015" name="Nature">
        <title>Complex archaea that bridge the gap between prokaryotes and eukaryotes.</title>
        <authorList>
            <person name="Spang A."/>
            <person name="Saw J.H."/>
            <person name="Jorgensen S.L."/>
            <person name="Zaremba-Niedzwiedzka K."/>
            <person name="Martijn J."/>
            <person name="Lind A.E."/>
            <person name="van Eijk R."/>
            <person name="Schleper C."/>
            <person name="Guy L."/>
            <person name="Ettema T.J."/>
        </authorList>
    </citation>
    <scope>NUCLEOTIDE SEQUENCE</scope>
</reference>
<accession>A0A0F9M1V7</accession>
<comment type="caution">
    <text evidence="1">The sequence shown here is derived from an EMBL/GenBank/DDBJ whole genome shotgun (WGS) entry which is preliminary data.</text>
</comment>
<dbReference type="EMBL" id="LAZR01006284">
    <property type="protein sequence ID" value="KKM93296.1"/>
    <property type="molecule type" value="Genomic_DNA"/>
</dbReference>
<protein>
    <submittedName>
        <fullName evidence="1">Uncharacterized protein</fullName>
    </submittedName>
</protein>
<evidence type="ECO:0000313" key="1">
    <source>
        <dbReference type="EMBL" id="KKM93296.1"/>
    </source>
</evidence>
<sequence>MLHETYRAKHTLATVHESFELSRALDSAAAARRKAARRQDSAKFLCVECHGPDGQHTSECDAERVKL</sequence>
<proteinExistence type="predicted"/>